<dbReference type="EMBL" id="BMFS01000009">
    <property type="protein sequence ID" value="GGH04243.1"/>
    <property type="molecule type" value="Genomic_DNA"/>
</dbReference>
<protein>
    <recommendedName>
        <fullName evidence="2">Antitoxin</fullName>
    </recommendedName>
</protein>
<keyword evidence="4" id="KW-1185">Reference proteome</keyword>
<evidence type="ECO:0000313" key="4">
    <source>
        <dbReference type="Proteomes" id="UP000648722"/>
    </source>
</evidence>
<gene>
    <name evidence="3" type="ORF">GCM10007420_20870</name>
</gene>
<dbReference type="InterPro" id="IPR036165">
    <property type="entry name" value="YefM-like_sf"/>
</dbReference>
<reference evidence="4" key="1">
    <citation type="journal article" date="2019" name="Int. J. Syst. Evol. Microbiol.">
        <title>The Global Catalogue of Microorganisms (GCM) 10K type strain sequencing project: providing services to taxonomists for standard genome sequencing and annotation.</title>
        <authorList>
            <consortium name="The Broad Institute Genomics Platform"/>
            <consortium name="The Broad Institute Genome Sequencing Center for Infectious Disease"/>
            <person name="Wu L."/>
            <person name="Ma J."/>
        </authorList>
    </citation>
    <scope>NUCLEOTIDE SEQUENCE [LARGE SCALE GENOMIC DNA]</scope>
    <source>
        <strain evidence="4">CGMCC 1.12766</strain>
    </source>
</reference>
<name>A0ABQ1XVD2_9PROT</name>
<proteinExistence type="inferred from homology"/>
<dbReference type="InterPro" id="IPR006442">
    <property type="entry name" value="Antitoxin_Phd/YefM"/>
</dbReference>
<dbReference type="RefSeq" id="WP_188452524.1">
    <property type="nucleotide sequence ID" value="NZ_BMFS01000009.1"/>
</dbReference>
<evidence type="ECO:0000256" key="2">
    <source>
        <dbReference type="RuleBase" id="RU362080"/>
    </source>
</evidence>
<organism evidence="3 4">
    <name type="scientific">Glycocaulis albus</name>
    <dbReference type="NCBI Taxonomy" id="1382801"/>
    <lineage>
        <taxon>Bacteria</taxon>
        <taxon>Pseudomonadati</taxon>
        <taxon>Pseudomonadota</taxon>
        <taxon>Alphaproteobacteria</taxon>
        <taxon>Maricaulales</taxon>
        <taxon>Maricaulaceae</taxon>
        <taxon>Glycocaulis</taxon>
    </lineage>
</organism>
<dbReference type="NCBIfam" id="TIGR01552">
    <property type="entry name" value="phd_fam"/>
    <property type="match status" value="1"/>
</dbReference>
<comment type="function">
    <text evidence="2">Antitoxin component of a type II toxin-antitoxin (TA) system.</text>
</comment>
<comment type="similarity">
    <text evidence="1 2">Belongs to the phD/YefM antitoxin family.</text>
</comment>
<sequence length="89" mass="9703">MRTFTAADAKNRFGEMLDAARREPVRIEKHGRAVAVMVSEEDYALLQQMKREAVLEQIAEGQAAADAGNAVDGDKLFGRLGEKLNRGAA</sequence>
<dbReference type="SUPFAM" id="SSF143120">
    <property type="entry name" value="YefM-like"/>
    <property type="match status" value="1"/>
</dbReference>
<evidence type="ECO:0000256" key="1">
    <source>
        <dbReference type="ARBA" id="ARBA00009981"/>
    </source>
</evidence>
<dbReference type="Gene3D" id="3.40.1620.10">
    <property type="entry name" value="YefM-like domain"/>
    <property type="match status" value="1"/>
</dbReference>
<dbReference type="Pfam" id="PF02604">
    <property type="entry name" value="PhdYeFM_antitox"/>
    <property type="match status" value="1"/>
</dbReference>
<comment type="caution">
    <text evidence="3">The sequence shown here is derived from an EMBL/GenBank/DDBJ whole genome shotgun (WGS) entry which is preliminary data.</text>
</comment>
<evidence type="ECO:0000313" key="3">
    <source>
        <dbReference type="EMBL" id="GGH04243.1"/>
    </source>
</evidence>
<accession>A0ABQ1XVD2</accession>
<dbReference type="Proteomes" id="UP000648722">
    <property type="component" value="Unassembled WGS sequence"/>
</dbReference>